<comment type="caution">
    <text evidence="1">The sequence shown here is derived from an EMBL/GenBank/DDBJ whole genome shotgun (WGS) entry which is preliminary data.</text>
</comment>
<accession>A0ABD1ZUJ6</accession>
<sequence>MVFQWDVVGMNSANERTALMLPRHSFSGFRTRRDAVASENNLYLLKRHQAIYFRDIRTKMKAKAVSIAEKYCEGKIHGVLATLEVVIKYSTNEVKHIYIGVLCSFADPRPTVRPTQVV</sequence>
<evidence type="ECO:0000313" key="2">
    <source>
        <dbReference type="Proteomes" id="UP001607302"/>
    </source>
</evidence>
<dbReference type="AlphaFoldDB" id="A0ABD1ZUJ6"/>
<dbReference type="EMBL" id="JAUDFV010000167">
    <property type="protein sequence ID" value="KAL2712048.1"/>
    <property type="molecule type" value="Genomic_DNA"/>
</dbReference>
<reference evidence="1 2" key="1">
    <citation type="journal article" date="2024" name="Ann. Entomol. Soc. Am.">
        <title>Genomic analyses of the southern and eastern yellowjacket wasps (Hymenoptera: Vespidae) reveal evolutionary signatures of social life.</title>
        <authorList>
            <person name="Catto M.A."/>
            <person name="Caine P.B."/>
            <person name="Orr S.E."/>
            <person name="Hunt B.G."/>
            <person name="Goodisman M.A.D."/>
        </authorList>
    </citation>
    <scope>NUCLEOTIDE SEQUENCE [LARGE SCALE GENOMIC DNA]</scope>
    <source>
        <strain evidence="1">233</strain>
        <tissue evidence="1">Head and thorax</tissue>
    </source>
</reference>
<name>A0ABD1ZUJ6_VESSQ</name>
<dbReference type="Proteomes" id="UP001607302">
    <property type="component" value="Unassembled WGS sequence"/>
</dbReference>
<keyword evidence="2" id="KW-1185">Reference proteome</keyword>
<proteinExistence type="predicted"/>
<evidence type="ECO:0000313" key="1">
    <source>
        <dbReference type="EMBL" id="KAL2712048.1"/>
    </source>
</evidence>
<gene>
    <name evidence="1" type="ORF">V1478_018283</name>
</gene>
<protein>
    <submittedName>
        <fullName evidence="1">Uncharacterized protein</fullName>
    </submittedName>
</protein>
<organism evidence="1 2">
    <name type="scientific">Vespula squamosa</name>
    <name type="common">Southern yellow jacket</name>
    <name type="synonym">Wasp</name>
    <dbReference type="NCBI Taxonomy" id="30214"/>
    <lineage>
        <taxon>Eukaryota</taxon>
        <taxon>Metazoa</taxon>
        <taxon>Ecdysozoa</taxon>
        <taxon>Arthropoda</taxon>
        <taxon>Hexapoda</taxon>
        <taxon>Insecta</taxon>
        <taxon>Pterygota</taxon>
        <taxon>Neoptera</taxon>
        <taxon>Endopterygota</taxon>
        <taxon>Hymenoptera</taxon>
        <taxon>Apocrita</taxon>
        <taxon>Aculeata</taxon>
        <taxon>Vespoidea</taxon>
        <taxon>Vespidae</taxon>
        <taxon>Vespinae</taxon>
        <taxon>Vespula</taxon>
    </lineage>
</organism>